<evidence type="ECO:0000313" key="1">
    <source>
        <dbReference type="EMBL" id="ODN41340.1"/>
    </source>
</evidence>
<name>A0ABX2ZYR6_9GAMM</name>
<gene>
    <name evidence="1" type="ORF">BGC07_16345</name>
</gene>
<reference evidence="1 2" key="1">
    <citation type="submission" date="2016-08" db="EMBL/GenBank/DDBJ databases">
        <title>Draft genome sequence of Candidatus Piscirickettsia litoralis, from seawater.</title>
        <authorList>
            <person name="Wan X."/>
            <person name="Lee A.J."/>
            <person name="Hou S."/>
            <person name="Donachie S.P."/>
        </authorList>
    </citation>
    <scope>NUCLEOTIDE SEQUENCE [LARGE SCALE GENOMIC DNA]</scope>
    <source>
        <strain evidence="1 2">Y2</strain>
    </source>
</reference>
<proteinExistence type="predicted"/>
<protein>
    <submittedName>
        <fullName evidence="1">Uncharacterized protein</fullName>
    </submittedName>
</protein>
<dbReference type="RefSeq" id="WP_069314133.1">
    <property type="nucleotide sequence ID" value="NZ_MDTU01000003.1"/>
</dbReference>
<sequence length="63" mass="7094">MQNYSITPECLFSVKVGHYLCRMSASEILESDVVDGLEDSSITFIEKVAELEQEYCSQLKQSA</sequence>
<dbReference type="Proteomes" id="UP000094329">
    <property type="component" value="Unassembled WGS sequence"/>
</dbReference>
<accession>A0ABX2ZYR6</accession>
<organism evidence="1 2">
    <name type="scientific">Piscirickettsia litoralis</name>
    <dbReference type="NCBI Taxonomy" id="1891921"/>
    <lineage>
        <taxon>Bacteria</taxon>
        <taxon>Pseudomonadati</taxon>
        <taxon>Pseudomonadota</taxon>
        <taxon>Gammaproteobacteria</taxon>
        <taxon>Thiotrichales</taxon>
        <taxon>Piscirickettsiaceae</taxon>
        <taxon>Piscirickettsia</taxon>
    </lineage>
</organism>
<evidence type="ECO:0000313" key="2">
    <source>
        <dbReference type="Proteomes" id="UP000094329"/>
    </source>
</evidence>
<comment type="caution">
    <text evidence="1">The sequence shown here is derived from an EMBL/GenBank/DDBJ whole genome shotgun (WGS) entry which is preliminary data.</text>
</comment>
<dbReference type="EMBL" id="MDTU01000003">
    <property type="protein sequence ID" value="ODN41340.1"/>
    <property type="molecule type" value="Genomic_DNA"/>
</dbReference>
<keyword evidence="2" id="KW-1185">Reference proteome</keyword>